<sequence>MTARFRGVKVRQAEPSISAMSSFEVPDAKRSGADVMFHGHRFLLRAGLAIGNVFAWIFVFDYFVGLSGSVARAFAGVLIMYALSQAITVMLTPVAAAHLRRGTRSALVWALLLSASAFVILGATLGGLFNGTESALWGIAAFAIFLGAYRALYFIPYELNRANTEGARPRDRLFYELLLALVPAFAGATLLTETYAPVKLLFGAAAFSVIAALPVLFIPNIHERFSFSYAETFRGLFTRRNNRILRISFLEGAQGAALLLVWPLAVFLIVGGSYATLGIVFSVTLLCILLIRIIHRNLVPEFRRQRSLSTHVTFAVSGWVARFVTGSALGVIIADAYAYSTHPVRGTSVDPFVFEQSADAGSFIDEYTALKEIGLAIGRISFAVIIGTFVFLAPIIVAFAIALLLAAVSAGISVSLARRHEAAQ</sequence>
<feature type="transmembrane region" description="Helical" evidence="1">
    <location>
        <begin position="380"/>
        <end position="408"/>
    </location>
</feature>
<dbReference type="AlphaFoldDB" id="A0A0G1VHM1"/>
<evidence type="ECO:0000313" key="2">
    <source>
        <dbReference type="EMBL" id="KKW05730.1"/>
    </source>
</evidence>
<feature type="transmembrane region" description="Helical" evidence="1">
    <location>
        <begin position="271"/>
        <end position="291"/>
    </location>
</feature>
<feature type="transmembrane region" description="Helical" evidence="1">
    <location>
        <begin position="312"/>
        <end position="334"/>
    </location>
</feature>
<proteinExistence type="predicted"/>
<feature type="transmembrane region" description="Helical" evidence="1">
    <location>
        <begin position="173"/>
        <end position="192"/>
    </location>
</feature>
<feature type="transmembrane region" description="Helical" evidence="1">
    <location>
        <begin position="42"/>
        <end position="64"/>
    </location>
</feature>
<dbReference type="Proteomes" id="UP000034589">
    <property type="component" value="Unassembled WGS sequence"/>
</dbReference>
<evidence type="ECO:0000313" key="3">
    <source>
        <dbReference type="Proteomes" id="UP000034589"/>
    </source>
</evidence>
<comment type="caution">
    <text evidence="2">The sequence shown here is derived from an EMBL/GenBank/DDBJ whole genome shotgun (WGS) entry which is preliminary data.</text>
</comment>
<evidence type="ECO:0000256" key="1">
    <source>
        <dbReference type="SAM" id="Phobius"/>
    </source>
</evidence>
<evidence type="ECO:0008006" key="4">
    <source>
        <dbReference type="Google" id="ProtNLM"/>
    </source>
</evidence>
<gene>
    <name evidence="2" type="ORF">UY39_C0051G0007</name>
</gene>
<keyword evidence="1" id="KW-1133">Transmembrane helix</keyword>
<reference evidence="2 3" key="1">
    <citation type="journal article" date="2015" name="Nature">
        <title>rRNA introns, odd ribosomes, and small enigmatic genomes across a large radiation of phyla.</title>
        <authorList>
            <person name="Brown C.T."/>
            <person name="Hug L.A."/>
            <person name="Thomas B.C."/>
            <person name="Sharon I."/>
            <person name="Castelle C.J."/>
            <person name="Singh A."/>
            <person name="Wilkins M.J."/>
            <person name="Williams K.H."/>
            <person name="Banfield J.F."/>
        </authorList>
    </citation>
    <scope>NUCLEOTIDE SEQUENCE [LARGE SCALE GENOMIC DNA]</scope>
</reference>
<protein>
    <recommendedName>
        <fullName evidence="4">Major facilitator superfamily</fullName>
    </recommendedName>
</protein>
<feature type="transmembrane region" description="Helical" evidence="1">
    <location>
        <begin position="106"/>
        <end position="129"/>
    </location>
</feature>
<organism evidence="2 3">
    <name type="scientific">Candidatus Kaiserbacteria bacterium GW2011_GWC2_49_12</name>
    <dbReference type="NCBI Taxonomy" id="1618675"/>
    <lineage>
        <taxon>Bacteria</taxon>
        <taxon>Candidatus Kaiseribacteriota</taxon>
    </lineage>
</organism>
<dbReference type="EMBL" id="LCPV01000051">
    <property type="protein sequence ID" value="KKW05730.1"/>
    <property type="molecule type" value="Genomic_DNA"/>
</dbReference>
<feature type="transmembrane region" description="Helical" evidence="1">
    <location>
        <begin position="70"/>
        <end position="94"/>
    </location>
</feature>
<feature type="transmembrane region" description="Helical" evidence="1">
    <location>
        <begin position="244"/>
        <end position="265"/>
    </location>
</feature>
<keyword evidence="1" id="KW-0472">Membrane</keyword>
<keyword evidence="1" id="KW-0812">Transmembrane</keyword>
<name>A0A0G1VHM1_9BACT</name>
<feature type="transmembrane region" description="Helical" evidence="1">
    <location>
        <begin position="135"/>
        <end position="152"/>
    </location>
</feature>
<accession>A0A0G1VHM1</accession>
<feature type="transmembrane region" description="Helical" evidence="1">
    <location>
        <begin position="198"/>
        <end position="218"/>
    </location>
</feature>